<proteinExistence type="predicted"/>
<dbReference type="EMBL" id="BPLQ01011730">
    <property type="protein sequence ID" value="GIY59886.1"/>
    <property type="molecule type" value="Genomic_DNA"/>
</dbReference>
<reference evidence="1 2" key="1">
    <citation type="submission" date="2021-06" db="EMBL/GenBank/DDBJ databases">
        <title>Caerostris darwini draft genome.</title>
        <authorList>
            <person name="Kono N."/>
            <person name="Arakawa K."/>
        </authorList>
    </citation>
    <scope>NUCLEOTIDE SEQUENCE [LARGE SCALE GENOMIC DNA]</scope>
</reference>
<keyword evidence="2" id="KW-1185">Reference proteome</keyword>
<evidence type="ECO:0000313" key="2">
    <source>
        <dbReference type="Proteomes" id="UP001054837"/>
    </source>
</evidence>
<comment type="caution">
    <text evidence="1">The sequence shown here is derived from an EMBL/GenBank/DDBJ whole genome shotgun (WGS) entry which is preliminary data.</text>
</comment>
<organism evidence="1 2">
    <name type="scientific">Caerostris darwini</name>
    <dbReference type="NCBI Taxonomy" id="1538125"/>
    <lineage>
        <taxon>Eukaryota</taxon>
        <taxon>Metazoa</taxon>
        <taxon>Ecdysozoa</taxon>
        <taxon>Arthropoda</taxon>
        <taxon>Chelicerata</taxon>
        <taxon>Arachnida</taxon>
        <taxon>Araneae</taxon>
        <taxon>Araneomorphae</taxon>
        <taxon>Entelegynae</taxon>
        <taxon>Araneoidea</taxon>
        <taxon>Araneidae</taxon>
        <taxon>Caerostris</taxon>
    </lineage>
</organism>
<gene>
    <name evidence="1" type="ORF">CDAR_95631</name>
</gene>
<accession>A0AAV4UPV3</accession>
<dbReference type="Proteomes" id="UP001054837">
    <property type="component" value="Unassembled WGS sequence"/>
</dbReference>
<evidence type="ECO:0000313" key="1">
    <source>
        <dbReference type="EMBL" id="GIY59886.1"/>
    </source>
</evidence>
<name>A0AAV4UPV3_9ARAC</name>
<protein>
    <submittedName>
        <fullName evidence="1">Uncharacterized protein</fullName>
    </submittedName>
</protein>
<sequence>MSDCTISFYTKSKVTFPGCPDTLSSIASAIPGDTCSCSRPIHFLVRKSRPPTKPMNEMLSRIYYYSCNVDDPNPLSRRLEKCTQ</sequence>
<dbReference type="AlphaFoldDB" id="A0AAV4UPV3"/>